<dbReference type="Pfam" id="PF08974">
    <property type="entry name" value="DUF1877"/>
    <property type="match status" value="1"/>
</dbReference>
<proteinExistence type="predicted"/>
<dbReference type="Gene3D" id="3.40.1760.10">
    <property type="entry name" value="YfbM-like super family"/>
    <property type="match status" value="1"/>
</dbReference>
<dbReference type="AlphaFoldDB" id="A0AAU7LQK0"/>
<gene>
    <name evidence="1" type="ORF">ABLV49_18825</name>
</gene>
<dbReference type="SUPFAM" id="SSF111069">
    <property type="entry name" value="Hypothetical protein yfbM"/>
    <property type="match status" value="1"/>
</dbReference>
<reference evidence="1" key="1">
    <citation type="submission" date="2024-05" db="EMBL/GenBank/DDBJ databases">
        <authorList>
            <person name="Bunk B."/>
            <person name="Swiderski J."/>
            <person name="Sproer C."/>
            <person name="Thiel V."/>
        </authorList>
    </citation>
    <scope>NUCLEOTIDE SEQUENCE</scope>
    <source>
        <strain evidence="1">DSM 17735</strain>
    </source>
</reference>
<name>A0AAU7LQK0_9BURK</name>
<dbReference type="InterPro" id="IPR035944">
    <property type="entry name" value="YfbM-like_sf"/>
</dbReference>
<accession>A0AAU7LQK0</accession>
<dbReference type="EMBL" id="CP157675">
    <property type="protein sequence ID" value="XBP69904.1"/>
    <property type="molecule type" value="Genomic_DNA"/>
</dbReference>
<sequence>MSMGARYIALHKDRLNALLSDPQASLSAFVFDDANQALITSYSLEQAWDAFRCLFEDDLPELNGGEFLQDADLGEGCFLISAPQVSSLAAQLAGISAEDLRAMFDSEQFQAADFYWENVWKEDFEEISEMFAGLVTFFEGAASRDEAMLFYVS</sequence>
<evidence type="ECO:0000313" key="1">
    <source>
        <dbReference type="EMBL" id="XBP69904.1"/>
    </source>
</evidence>
<dbReference type="InterPro" id="IPR015068">
    <property type="entry name" value="DUF1877"/>
</dbReference>
<protein>
    <submittedName>
        <fullName evidence="1">DUF1877 family protein</fullName>
    </submittedName>
</protein>
<organism evidence="1">
    <name type="scientific">Polaromonas hydrogenivorans</name>
    <dbReference type="NCBI Taxonomy" id="335476"/>
    <lineage>
        <taxon>Bacteria</taxon>
        <taxon>Pseudomonadati</taxon>
        <taxon>Pseudomonadota</taxon>
        <taxon>Betaproteobacteria</taxon>
        <taxon>Burkholderiales</taxon>
        <taxon>Comamonadaceae</taxon>
        <taxon>Polaromonas</taxon>
    </lineage>
</organism>
<dbReference type="RefSeq" id="WP_349278863.1">
    <property type="nucleotide sequence ID" value="NZ_CBCSCU010000018.1"/>
</dbReference>